<dbReference type="PROSITE" id="PS50887">
    <property type="entry name" value="GGDEF"/>
    <property type="match status" value="1"/>
</dbReference>
<keyword evidence="3" id="KW-0472">Membrane</keyword>
<dbReference type="GO" id="GO:1902201">
    <property type="term" value="P:negative regulation of bacterial-type flagellum-dependent cell motility"/>
    <property type="evidence" value="ECO:0007669"/>
    <property type="project" value="TreeGrafter"/>
</dbReference>
<keyword evidence="3" id="KW-0812">Transmembrane</keyword>
<organism evidence="5 6">
    <name type="scientific">Rhizobium daejeonense</name>
    <dbReference type="NCBI Taxonomy" id="240521"/>
    <lineage>
        <taxon>Bacteria</taxon>
        <taxon>Pseudomonadati</taxon>
        <taxon>Pseudomonadota</taxon>
        <taxon>Alphaproteobacteria</taxon>
        <taxon>Hyphomicrobiales</taxon>
        <taxon>Rhizobiaceae</taxon>
        <taxon>Rhizobium/Agrobacterium group</taxon>
        <taxon>Rhizobium</taxon>
    </lineage>
</organism>
<dbReference type="InterPro" id="IPR050469">
    <property type="entry name" value="Diguanylate_Cyclase"/>
</dbReference>
<dbReference type="Gene3D" id="3.30.70.270">
    <property type="match status" value="1"/>
</dbReference>
<evidence type="ECO:0000256" key="1">
    <source>
        <dbReference type="ARBA" id="ARBA00012528"/>
    </source>
</evidence>
<dbReference type="GO" id="GO:0043709">
    <property type="term" value="P:cell adhesion involved in single-species biofilm formation"/>
    <property type="evidence" value="ECO:0007669"/>
    <property type="project" value="TreeGrafter"/>
</dbReference>
<sequence>MLDVKTAFLLWATEAGTLAMLLAVVWLRARGEKHYLMFALGFAAHAAGIVLVTFRGQIPDFVSIQVANFTALSAYGFWLSGVRYLDQRPPLSIAAIPSLMWLAGNLLPLVRETFAYRVALYDVAAATGYLMMAAVVTNARFSSDRHRKALIGIWLTQALLNLGFAVAVAINNPANFKEISISGLVGIAGIVGFVGSIAVLAKILMDRSADRLRMLALTDPLTGALNRRGLLDEFETIRSRAGEAKRNVALLVFDLDRFKKINDSHGHQAGNAVLTSFTQSCRSLMPSNACFGRSGGEEFAALLDVTSMHDAVLVAEAIRRTIADKPIAFGGQIIRTTASIGIATLPAAEADFDRLMSGADRALYKAKARGRNRTAVLTGEKVLCVPSSTPQAIDEQADRQVAALRRLQTVASSQQDLYRS</sequence>
<gene>
    <name evidence="5" type="ORF">G6N76_12460</name>
</gene>
<dbReference type="AlphaFoldDB" id="A0A6M1RZJ3"/>
<feature type="domain" description="GGDEF" evidence="4">
    <location>
        <begin position="246"/>
        <end position="379"/>
    </location>
</feature>
<dbReference type="FunFam" id="3.30.70.270:FF:000001">
    <property type="entry name" value="Diguanylate cyclase domain protein"/>
    <property type="match status" value="1"/>
</dbReference>
<feature type="transmembrane region" description="Helical" evidence="3">
    <location>
        <begin position="34"/>
        <end position="55"/>
    </location>
</feature>
<evidence type="ECO:0000256" key="3">
    <source>
        <dbReference type="SAM" id="Phobius"/>
    </source>
</evidence>
<evidence type="ECO:0000313" key="5">
    <source>
        <dbReference type="EMBL" id="NGO64479.1"/>
    </source>
</evidence>
<feature type="transmembrane region" description="Helical" evidence="3">
    <location>
        <begin position="116"/>
        <end position="137"/>
    </location>
</feature>
<feature type="transmembrane region" description="Helical" evidence="3">
    <location>
        <begin position="61"/>
        <end position="79"/>
    </location>
</feature>
<dbReference type="SUPFAM" id="SSF55073">
    <property type="entry name" value="Nucleotide cyclase"/>
    <property type="match status" value="1"/>
</dbReference>
<proteinExistence type="predicted"/>
<feature type="transmembrane region" description="Helical" evidence="3">
    <location>
        <begin position="149"/>
        <end position="170"/>
    </location>
</feature>
<dbReference type="InterPro" id="IPR043128">
    <property type="entry name" value="Rev_trsase/Diguanyl_cyclase"/>
</dbReference>
<keyword evidence="3" id="KW-1133">Transmembrane helix</keyword>
<dbReference type="PANTHER" id="PTHR45138:SF9">
    <property type="entry name" value="DIGUANYLATE CYCLASE DGCM-RELATED"/>
    <property type="match status" value="1"/>
</dbReference>
<dbReference type="NCBIfam" id="TIGR00254">
    <property type="entry name" value="GGDEF"/>
    <property type="match status" value="1"/>
</dbReference>
<feature type="transmembrane region" description="Helical" evidence="3">
    <location>
        <begin position="91"/>
        <end position="110"/>
    </location>
</feature>
<dbReference type="CDD" id="cd01949">
    <property type="entry name" value="GGDEF"/>
    <property type="match status" value="1"/>
</dbReference>
<comment type="caution">
    <text evidence="5">The sequence shown here is derived from an EMBL/GenBank/DDBJ whole genome shotgun (WGS) entry which is preliminary data.</text>
</comment>
<evidence type="ECO:0000259" key="4">
    <source>
        <dbReference type="PROSITE" id="PS50887"/>
    </source>
</evidence>
<protein>
    <recommendedName>
        <fullName evidence="1">diguanylate cyclase</fullName>
        <ecNumber evidence="1">2.7.7.65</ecNumber>
    </recommendedName>
</protein>
<feature type="transmembrane region" description="Helical" evidence="3">
    <location>
        <begin position="6"/>
        <end position="27"/>
    </location>
</feature>
<dbReference type="GO" id="GO:0005886">
    <property type="term" value="C:plasma membrane"/>
    <property type="evidence" value="ECO:0007669"/>
    <property type="project" value="TreeGrafter"/>
</dbReference>
<dbReference type="Pfam" id="PF00990">
    <property type="entry name" value="GGDEF"/>
    <property type="match status" value="1"/>
</dbReference>
<dbReference type="RefSeq" id="WP_163904827.1">
    <property type="nucleotide sequence ID" value="NZ_CP048427.1"/>
</dbReference>
<dbReference type="GO" id="GO:0052621">
    <property type="term" value="F:diguanylate cyclase activity"/>
    <property type="evidence" value="ECO:0007669"/>
    <property type="project" value="UniProtKB-EC"/>
</dbReference>
<name>A0A6M1RZJ3_9HYPH</name>
<reference evidence="5 6" key="1">
    <citation type="submission" date="2020-02" db="EMBL/GenBank/DDBJ databases">
        <title>Genome sequence of the type strain CCBAU10050 of Rhizobium daejeonense.</title>
        <authorList>
            <person name="Gao J."/>
            <person name="Sun J."/>
        </authorList>
    </citation>
    <scope>NUCLEOTIDE SEQUENCE [LARGE SCALE GENOMIC DNA]</scope>
    <source>
        <strain evidence="5 6">CCBAU10050</strain>
    </source>
</reference>
<evidence type="ECO:0000256" key="2">
    <source>
        <dbReference type="ARBA" id="ARBA00034247"/>
    </source>
</evidence>
<dbReference type="PANTHER" id="PTHR45138">
    <property type="entry name" value="REGULATORY COMPONENTS OF SENSORY TRANSDUCTION SYSTEM"/>
    <property type="match status" value="1"/>
</dbReference>
<comment type="catalytic activity">
    <reaction evidence="2">
        <text>2 GTP = 3',3'-c-di-GMP + 2 diphosphate</text>
        <dbReference type="Rhea" id="RHEA:24898"/>
        <dbReference type="ChEBI" id="CHEBI:33019"/>
        <dbReference type="ChEBI" id="CHEBI:37565"/>
        <dbReference type="ChEBI" id="CHEBI:58805"/>
        <dbReference type="EC" id="2.7.7.65"/>
    </reaction>
</comment>
<dbReference type="SMART" id="SM00267">
    <property type="entry name" value="GGDEF"/>
    <property type="match status" value="1"/>
</dbReference>
<dbReference type="InterPro" id="IPR000160">
    <property type="entry name" value="GGDEF_dom"/>
</dbReference>
<accession>A0A6M1RZJ3</accession>
<keyword evidence="6" id="KW-1185">Reference proteome</keyword>
<evidence type="ECO:0000313" key="6">
    <source>
        <dbReference type="Proteomes" id="UP000477849"/>
    </source>
</evidence>
<dbReference type="InterPro" id="IPR029787">
    <property type="entry name" value="Nucleotide_cyclase"/>
</dbReference>
<dbReference type="Proteomes" id="UP000477849">
    <property type="component" value="Unassembled WGS sequence"/>
</dbReference>
<feature type="transmembrane region" description="Helical" evidence="3">
    <location>
        <begin position="182"/>
        <end position="205"/>
    </location>
</feature>
<dbReference type="EC" id="2.7.7.65" evidence="1"/>
<dbReference type="EMBL" id="JAAKZH010000003">
    <property type="protein sequence ID" value="NGO64479.1"/>
    <property type="molecule type" value="Genomic_DNA"/>
</dbReference>